<evidence type="ECO:0000313" key="4">
    <source>
        <dbReference type="Proteomes" id="UP000001353"/>
    </source>
</evidence>
<dbReference type="Pfam" id="PF03432">
    <property type="entry name" value="Relaxase"/>
    <property type="match status" value="1"/>
</dbReference>
<keyword evidence="4" id="KW-1185">Reference proteome</keyword>
<dbReference type="RefSeq" id="WP_013961786.1">
    <property type="nucleotide sequence ID" value="NC_015730.1"/>
</dbReference>
<dbReference type="HOGENOM" id="CLU_039168_0_0_5"/>
<dbReference type="KEGG" id="rli:RLO149_c018700"/>
<name>F7ZJM7_ROSLO</name>
<protein>
    <submittedName>
        <fullName evidence="3">Nuclease-like protein</fullName>
    </submittedName>
</protein>
<sequence>MILKGSQRGGAKQLAMHLLRADENEHVELYQIRGFVSDDLVGALKEAQAIAKGTRCKQFLFSVSLNPPENERVDLAFFERAINKIEAENGLTGQPRVIVFHEKNGRRHAHAVWSRIDAETMTARNLPYFKLKLRNVSRQIYFERGWQLPKGLVNSKSRDPRNFTLAEWQQWKRHDLSAKDIKDMVQECWATSDSPKAFSAALHERGFLLARGNRRSHVVVSHHGEVISLPRYLGLKTREVKDRLGDPEPLPDVSEAAQQLAEEIRAGLLRNMLELSKDAQKRKAFLAAKIKRVAEVHIAERVKFDLAVNKRQAQETKERGARLKKGLSGIWQFIKGDRSRLQEQNAKEAVECWNRDRAQRDDLIHAQLRERRVLQRELRKHRQAAVAQLLLLREDRRRFRSPEPEAARDGKKYAEIEHAFNSINEQHDTTKPTRPKLRKRRASSRRQPRPSR</sequence>
<reference evidence="3 4" key="1">
    <citation type="journal article" date="2011" name="BMC Genomics">
        <title>Comparative genome analysis and genome-guided physiological analysis of Roseobacter litoralis.</title>
        <authorList>
            <person name="Kalhoefer D."/>
            <person name="Thole S."/>
            <person name="Voget S."/>
            <person name="Lehmann R."/>
            <person name="Liesegang H."/>
            <person name="Wollher A."/>
            <person name="Daniel R."/>
            <person name="Simon M."/>
            <person name="Brinkhoff T."/>
        </authorList>
    </citation>
    <scope>NUCLEOTIDE SEQUENCE [LARGE SCALE GENOMIC DNA]</scope>
    <source>
        <strain evidence="4">ATCC 49566 / DSM 6996 / JCM 21268 / NBRC 15278 / OCh 149</strain>
    </source>
</reference>
<dbReference type="eggNOG" id="COG0612">
    <property type="taxonomic scope" value="Bacteria"/>
</dbReference>
<dbReference type="STRING" id="391595.RLO149_c018700"/>
<feature type="region of interest" description="Disordered" evidence="1">
    <location>
        <begin position="420"/>
        <end position="452"/>
    </location>
</feature>
<gene>
    <name evidence="3" type="ordered locus">RLO149_c018700</name>
</gene>
<feature type="compositionally biased region" description="Basic residues" evidence="1">
    <location>
        <begin position="433"/>
        <end position="452"/>
    </location>
</feature>
<organism evidence="3 4">
    <name type="scientific">Roseobacter litoralis (strain ATCC 49566 / DSM 6996 / JCM 21268 / NBRC 15278 / OCh 149)</name>
    <dbReference type="NCBI Taxonomy" id="391595"/>
    <lineage>
        <taxon>Bacteria</taxon>
        <taxon>Pseudomonadati</taxon>
        <taxon>Pseudomonadota</taxon>
        <taxon>Alphaproteobacteria</taxon>
        <taxon>Rhodobacterales</taxon>
        <taxon>Roseobacteraceae</taxon>
        <taxon>Roseobacter</taxon>
    </lineage>
</organism>
<proteinExistence type="predicted"/>
<accession>F7ZJM7</accession>
<dbReference type="AlphaFoldDB" id="F7ZJM7"/>
<dbReference type="InterPro" id="IPR005094">
    <property type="entry name" value="Endonuclease_MobA/VirD2"/>
</dbReference>
<evidence type="ECO:0000256" key="1">
    <source>
        <dbReference type="SAM" id="MobiDB-lite"/>
    </source>
</evidence>
<feature type="domain" description="MobA/VirD2-like nuclease" evidence="2">
    <location>
        <begin position="23"/>
        <end position="146"/>
    </location>
</feature>
<dbReference type="EMBL" id="CP002623">
    <property type="protein sequence ID" value="AEI93858.1"/>
    <property type="molecule type" value="Genomic_DNA"/>
</dbReference>
<dbReference type="Proteomes" id="UP000001353">
    <property type="component" value="Chromosome"/>
</dbReference>
<evidence type="ECO:0000313" key="3">
    <source>
        <dbReference type="EMBL" id="AEI93858.1"/>
    </source>
</evidence>
<evidence type="ECO:0000259" key="2">
    <source>
        <dbReference type="Pfam" id="PF03432"/>
    </source>
</evidence>
<dbReference type="OrthoDB" id="1826980at2"/>